<dbReference type="EMBL" id="CAJNOG010000419">
    <property type="protein sequence ID" value="CAF1232121.1"/>
    <property type="molecule type" value="Genomic_DNA"/>
</dbReference>
<organism evidence="2 3">
    <name type="scientific">Adineta steineri</name>
    <dbReference type="NCBI Taxonomy" id="433720"/>
    <lineage>
        <taxon>Eukaryota</taxon>
        <taxon>Metazoa</taxon>
        <taxon>Spiralia</taxon>
        <taxon>Gnathifera</taxon>
        <taxon>Rotifera</taxon>
        <taxon>Eurotatoria</taxon>
        <taxon>Bdelloidea</taxon>
        <taxon>Adinetida</taxon>
        <taxon>Adinetidae</taxon>
        <taxon>Adineta</taxon>
    </lineage>
</organism>
<sequence>MDATLPKITGRRNIDVVCCSYTSGMNRPFDLWSRRKNLVIASHGNFSLHGIRAINDWFARTLASSLGRLIPPAIPMRPAPISGAYDDQTPFTGKWPANDRQRPRPYRRQ</sequence>
<reference evidence="2" key="1">
    <citation type="submission" date="2021-02" db="EMBL/GenBank/DDBJ databases">
        <authorList>
            <person name="Nowell W R."/>
        </authorList>
    </citation>
    <scope>NUCLEOTIDE SEQUENCE</scope>
</reference>
<feature type="region of interest" description="Disordered" evidence="1">
    <location>
        <begin position="80"/>
        <end position="109"/>
    </location>
</feature>
<protein>
    <submittedName>
        <fullName evidence="2">Uncharacterized protein</fullName>
    </submittedName>
</protein>
<accession>A0A814YNJ9</accession>
<proteinExistence type="predicted"/>
<dbReference type="Proteomes" id="UP000663845">
    <property type="component" value="Unassembled WGS sequence"/>
</dbReference>
<name>A0A814YNJ9_9BILA</name>
<evidence type="ECO:0000256" key="1">
    <source>
        <dbReference type="SAM" id="MobiDB-lite"/>
    </source>
</evidence>
<evidence type="ECO:0000313" key="2">
    <source>
        <dbReference type="EMBL" id="CAF1232121.1"/>
    </source>
</evidence>
<comment type="caution">
    <text evidence="2">The sequence shown here is derived from an EMBL/GenBank/DDBJ whole genome shotgun (WGS) entry which is preliminary data.</text>
</comment>
<gene>
    <name evidence="2" type="ORF">JYZ213_LOCUS28600</name>
</gene>
<evidence type="ECO:0000313" key="3">
    <source>
        <dbReference type="Proteomes" id="UP000663845"/>
    </source>
</evidence>
<dbReference type="AlphaFoldDB" id="A0A814YNJ9"/>